<keyword evidence="1" id="KW-0812">Transmembrane</keyword>
<organism evidence="2 3">
    <name type="scientific">Methanoliparum thermophilum</name>
    <dbReference type="NCBI Taxonomy" id="2491083"/>
    <lineage>
        <taxon>Archaea</taxon>
        <taxon>Methanobacteriati</taxon>
        <taxon>Methanobacteriota</taxon>
        <taxon>Candidatus Methanoliparia</taxon>
        <taxon>Candidatus Methanoliparales</taxon>
        <taxon>Candidatus Methanoliparaceae</taxon>
        <taxon>Candidatus Methanoliparum</taxon>
    </lineage>
</organism>
<evidence type="ECO:0000313" key="3">
    <source>
        <dbReference type="Proteomes" id="UP000317158"/>
    </source>
</evidence>
<dbReference type="Proteomes" id="UP000317158">
    <property type="component" value="Unassembled WGS sequence"/>
</dbReference>
<comment type="caution">
    <text evidence="2">The sequence shown here is derived from an EMBL/GenBank/DDBJ whole genome shotgun (WGS) entry which is preliminary data.</text>
</comment>
<name>A0A520KU18_METT2</name>
<dbReference type="Pfam" id="PF09889">
    <property type="entry name" value="DUF2116"/>
    <property type="match status" value="1"/>
</dbReference>
<dbReference type="PIRSF" id="PIRSF004990">
    <property type="entry name" value="UCP004990"/>
    <property type="match status" value="1"/>
</dbReference>
<protein>
    <submittedName>
        <fullName evidence="2">DUF2116 family Zn-ribbon domain-containing protein</fullName>
    </submittedName>
</protein>
<evidence type="ECO:0000256" key="1">
    <source>
        <dbReference type="SAM" id="Phobius"/>
    </source>
</evidence>
<dbReference type="AlphaFoldDB" id="A0A520KU18"/>
<keyword evidence="1" id="KW-0472">Membrane</keyword>
<evidence type="ECO:0000313" key="2">
    <source>
        <dbReference type="EMBL" id="RZN65045.1"/>
    </source>
</evidence>
<reference evidence="2 3" key="1">
    <citation type="journal article" date="2019" name="Nat. Microbiol.">
        <title>Wide diversity of methane and short-chain alkane metabolisms in uncultured archaea.</title>
        <authorList>
            <person name="Borrel G."/>
            <person name="Adam P.S."/>
            <person name="McKay L.J."/>
            <person name="Chen L.X."/>
            <person name="Sierra-Garcia I.N."/>
            <person name="Sieber C.M."/>
            <person name="Letourneur Q."/>
            <person name="Ghozlane A."/>
            <person name="Andersen G.L."/>
            <person name="Li W.J."/>
            <person name="Hallam S.J."/>
            <person name="Muyzer G."/>
            <person name="de Oliveira V.M."/>
            <person name="Inskeep W.P."/>
            <person name="Banfield J.F."/>
            <person name="Gribaldo S."/>
        </authorList>
    </citation>
    <scope>NUCLEOTIDE SEQUENCE [LARGE SCALE GENOMIC DNA]</scope>
    <source>
        <strain evidence="2">NM1a</strain>
    </source>
</reference>
<dbReference type="InterPro" id="IPR019216">
    <property type="entry name" value="DUF2116_treble_clef"/>
</dbReference>
<sequence>MVKVTPHKHCIVCGKAVEPEEVFCSEECKQKYESARKRQWIPFVIFFVLMIILIAYSFMAV</sequence>
<keyword evidence="1" id="KW-1133">Transmembrane helix</keyword>
<gene>
    <name evidence="2" type="ORF">EF806_03105</name>
</gene>
<accession>A0A520KU18</accession>
<proteinExistence type="predicted"/>
<feature type="transmembrane region" description="Helical" evidence="1">
    <location>
        <begin position="40"/>
        <end position="59"/>
    </location>
</feature>
<dbReference type="EMBL" id="RXIF01000004">
    <property type="protein sequence ID" value="RZN65045.1"/>
    <property type="molecule type" value="Genomic_DNA"/>
</dbReference>